<feature type="transmembrane region" description="Helical" evidence="10">
    <location>
        <begin position="164"/>
        <end position="186"/>
    </location>
</feature>
<organism evidence="11 12">
    <name type="scientific">Dioscorea zingiberensis</name>
    <dbReference type="NCBI Taxonomy" id="325984"/>
    <lineage>
        <taxon>Eukaryota</taxon>
        <taxon>Viridiplantae</taxon>
        <taxon>Streptophyta</taxon>
        <taxon>Embryophyta</taxon>
        <taxon>Tracheophyta</taxon>
        <taxon>Spermatophyta</taxon>
        <taxon>Magnoliopsida</taxon>
        <taxon>Liliopsida</taxon>
        <taxon>Dioscoreales</taxon>
        <taxon>Dioscoreaceae</taxon>
        <taxon>Dioscorea</taxon>
    </lineage>
</organism>
<reference evidence="11" key="1">
    <citation type="submission" date="2021-03" db="EMBL/GenBank/DDBJ databases">
        <authorList>
            <person name="Li Z."/>
            <person name="Yang C."/>
        </authorList>
    </citation>
    <scope>NUCLEOTIDE SEQUENCE</scope>
    <source>
        <strain evidence="11">Dzin_1.0</strain>
        <tissue evidence="11">Leaf</tissue>
    </source>
</reference>
<sequence length="256" mass="28282">MALGSFFIWSHTYSLMRKSGILYEKLRHDDELPISSDQNPDTIKVEDGEASKGTDQDAENQIIVPLLSGEELGKKKSKFWEKLNDTLHMIYEELLAPPNIAAIIGFIIGVIPWLKSLLIGDTAPLRVIQDSLTSLGAGTIPCITLILGGNLMEGLRKSTLKPMLILSILFIKYIILPLVGIAIVKAAAQLGFLPKDPLYHYLLMIQFSLPPAMNMGTMAQLFNVGQDECSVIFLWTYLAATPALSFWSTIYLGILS</sequence>
<evidence type="ECO:0000256" key="10">
    <source>
        <dbReference type="SAM" id="Phobius"/>
    </source>
</evidence>
<gene>
    <name evidence="11" type="ORF">J5N97_016487</name>
</gene>
<evidence type="ECO:0000313" key="11">
    <source>
        <dbReference type="EMBL" id="KAJ0974522.1"/>
    </source>
</evidence>
<dbReference type="InterPro" id="IPR045033">
    <property type="entry name" value="PILS1/3/4/5/7"/>
</dbReference>
<dbReference type="InterPro" id="IPR004776">
    <property type="entry name" value="Mem_transp_PIN-like"/>
</dbReference>
<feature type="transmembrane region" description="Helical" evidence="10">
    <location>
        <begin position="134"/>
        <end position="152"/>
    </location>
</feature>
<keyword evidence="3 10" id="KW-0812">Transmembrane</keyword>
<dbReference type="PANTHER" id="PTHR31651">
    <property type="match status" value="1"/>
</dbReference>
<comment type="caution">
    <text evidence="11">The sequence shown here is derived from an EMBL/GenBank/DDBJ whole genome shotgun (WGS) entry which is preliminary data.</text>
</comment>
<dbReference type="AlphaFoldDB" id="A0A9D5HFQ1"/>
<feature type="transmembrane region" description="Helical" evidence="10">
    <location>
        <begin position="198"/>
        <end position="219"/>
    </location>
</feature>
<accession>A0A9D5HFQ1</accession>
<evidence type="ECO:0000256" key="5">
    <source>
        <dbReference type="ARBA" id="ARBA00023136"/>
    </source>
</evidence>
<evidence type="ECO:0000256" key="9">
    <source>
        <dbReference type="SAM" id="MobiDB-lite"/>
    </source>
</evidence>
<name>A0A9D5HFQ1_9LILI</name>
<dbReference type="OrthoDB" id="191139at2759"/>
<feature type="transmembrane region" description="Helical" evidence="10">
    <location>
        <begin position="231"/>
        <end position="254"/>
    </location>
</feature>
<keyword evidence="4 10" id="KW-1133">Transmembrane helix</keyword>
<comment type="similarity">
    <text evidence="8">Belongs to the auxin efflux carrier (TC 2.A.69.2) family.</text>
</comment>
<feature type="region of interest" description="Disordered" evidence="9">
    <location>
        <begin position="33"/>
        <end position="55"/>
    </location>
</feature>
<dbReference type="Pfam" id="PF03547">
    <property type="entry name" value="Mem_trans"/>
    <property type="match status" value="1"/>
</dbReference>
<comment type="subcellular location">
    <subcellularLocation>
        <location evidence="1">Endoplasmic reticulum membrane</location>
        <topology evidence="1">Multi-pass membrane protein</topology>
    </subcellularLocation>
</comment>
<evidence type="ECO:0000256" key="8">
    <source>
        <dbReference type="ARBA" id="ARBA00025752"/>
    </source>
</evidence>
<keyword evidence="12" id="KW-1185">Reference proteome</keyword>
<evidence type="ECO:0000256" key="3">
    <source>
        <dbReference type="ARBA" id="ARBA00022692"/>
    </source>
</evidence>
<dbReference type="PANTHER" id="PTHR31651:SF3">
    <property type="entry name" value="PROTEIN PIN-LIKES 7"/>
    <property type="match status" value="1"/>
</dbReference>
<dbReference type="EMBL" id="JAGGNH010000004">
    <property type="protein sequence ID" value="KAJ0974522.1"/>
    <property type="molecule type" value="Genomic_DNA"/>
</dbReference>
<feature type="transmembrane region" description="Helical" evidence="10">
    <location>
        <begin position="94"/>
        <end position="114"/>
    </location>
</feature>
<evidence type="ECO:0000256" key="6">
    <source>
        <dbReference type="ARBA" id="ARBA00023294"/>
    </source>
</evidence>
<evidence type="ECO:0000256" key="7">
    <source>
        <dbReference type="ARBA" id="ARBA00025100"/>
    </source>
</evidence>
<reference evidence="11" key="2">
    <citation type="journal article" date="2022" name="Hortic Res">
        <title>The genome of Dioscorea zingiberensis sheds light on the biosynthesis, origin and evolution of the medicinally important diosgenin saponins.</title>
        <authorList>
            <person name="Li Y."/>
            <person name="Tan C."/>
            <person name="Li Z."/>
            <person name="Guo J."/>
            <person name="Li S."/>
            <person name="Chen X."/>
            <person name="Wang C."/>
            <person name="Dai X."/>
            <person name="Yang H."/>
            <person name="Song W."/>
            <person name="Hou L."/>
            <person name="Xu J."/>
            <person name="Tong Z."/>
            <person name="Xu A."/>
            <person name="Yuan X."/>
            <person name="Wang W."/>
            <person name="Yang Q."/>
            <person name="Chen L."/>
            <person name="Sun Z."/>
            <person name="Wang K."/>
            <person name="Pan B."/>
            <person name="Chen J."/>
            <person name="Bao Y."/>
            <person name="Liu F."/>
            <person name="Qi X."/>
            <person name="Gang D.R."/>
            <person name="Wen J."/>
            <person name="Li J."/>
        </authorList>
    </citation>
    <scope>NUCLEOTIDE SEQUENCE</scope>
    <source>
        <strain evidence="11">Dzin_1.0</strain>
    </source>
</reference>
<comment type="function">
    <text evidence="7">Involved in cellular auxin homeostasis by regulating auxin metabolism. Regulates intracellular auxin accumulation at the endoplasmic reticulum and thus auxin availability for nuclear auxin signaling.</text>
</comment>
<dbReference type="GO" id="GO:0009734">
    <property type="term" value="P:auxin-activated signaling pathway"/>
    <property type="evidence" value="ECO:0007669"/>
    <property type="project" value="UniProtKB-KW"/>
</dbReference>
<keyword evidence="5 10" id="KW-0472">Membrane</keyword>
<evidence type="ECO:0008006" key="13">
    <source>
        <dbReference type="Google" id="ProtNLM"/>
    </source>
</evidence>
<evidence type="ECO:0000256" key="1">
    <source>
        <dbReference type="ARBA" id="ARBA00004477"/>
    </source>
</evidence>
<dbReference type="GO" id="GO:0005789">
    <property type="term" value="C:endoplasmic reticulum membrane"/>
    <property type="evidence" value="ECO:0007669"/>
    <property type="project" value="UniProtKB-SubCell"/>
</dbReference>
<dbReference type="Proteomes" id="UP001085076">
    <property type="component" value="Miscellaneous, Linkage group lg04"/>
</dbReference>
<keyword evidence="6" id="KW-0927">Auxin signaling pathway</keyword>
<evidence type="ECO:0000313" key="12">
    <source>
        <dbReference type="Proteomes" id="UP001085076"/>
    </source>
</evidence>
<proteinExistence type="inferred from homology"/>
<evidence type="ECO:0000256" key="4">
    <source>
        <dbReference type="ARBA" id="ARBA00022989"/>
    </source>
</evidence>
<protein>
    <recommendedName>
        <fullName evidence="13">Auxin efflux carrier family protein</fullName>
    </recommendedName>
</protein>
<keyword evidence="2" id="KW-0813">Transport</keyword>
<feature type="compositionally biased region" description="Basic and acidic residues" evidence="9">
    <location>
        <begin position="43"/>
        <end position="55"/>
    </location>
</feature>
<dbReference type="GO" id="GO:0080162">
    <property type="term" value="P:endoplasmic reticulum to cytosol auxin transport"/>
    <property type="evidence" value="ECO:0007669"/>
    <property type="project" value="InterPro"/>
</dbReference>
<evidence type="ECO:0000256" key="2">
    <source>
        <dbReference type="ARBA" id="ARBA00022448"/>
    </source>
</evidence>